<reference evidence="6" key="1">
    <citation type="journal article" date="2013" name="Genetics">
        <title>The draft genome and transcriptome of Panagrellus redivivus are shaped by the harsh demands of a free-living lifestyle.</title>
        <authorList>
            <person name="Srinivasan J."/>
            <person name="Dillman A.R."/>
            <person name="Macchietto M.G."/>
            <person name="Heikkinen L."/>
            <person name="Lakso M."/>
            <person name="Fracchia K.M."/>
            <person name="Antoshechkin I."/>
            <person name="Mortazavi A."/>
            <person name="Wong G."/>
            <person name="Sternberg P.W."/>
        </authorList>
    </citation>
    <scope>NUCLEOTIDE SEQUENCE [LARGE SCALE GENOMIC DNA]</scope>
    <source>
        <strain evidence="6">MT8872</strain>
    </source>
</reference>
<comment type="similarity">
    <text evidence="2">Belongs to the THOC5 family.</text>
</comment>
<dbReference type="Pfam" id="PF09766">
    <property type="entry name" value="FmiP_Thoc5"/>
    <property type="match status" value="1"/>
</dbReference>
<feature type="compositionally biased region" description="Basic and acidic residues" evidence="5">
    <location>
        <begin position="313"/>
        <end position="324"/>
    </location>
</feature>
<evidence type="ECO:0000256" key="2">
    <source>
        <dbReference type="ARBA" id="ARBA00008044"/>
    </source>
</evidence>
<name>A0A7E4ZVS7_PANRE</name>
<dbReference type="AlphaFoldDB" id="A0A7E4ZVS7"/>
<protein>
    <submittedName>
        <fullName evidence="7">THO complex subunit 5</fullName>
    </submittedName>
</protein>
<evidence type="ECO:0000313" key="6">
    <source>
        <dbReference type="Proteomes" id="UP000492821"/>
    </source>
</evidence>
<comment type="subcellular location">
    <subcellularLocation>
        <location evidence="1">Nucleus</location>
    </subcellularLocation>
</comment>
<reference evidence="7" key="2">
    <citation type="submission" date="2020-10" db="UniProtKB">
        <authorList>
            <consortium name="WormBaseParasite"/>
        </authorList>
    </citation>
    <scope>IDENTIFICATION</scope>
</reference>
<feature type="region of interest" description="Disordered" evidence="5">
    <location>
        <begin position="286"/>
        <end position="324"/>
    </location>
</feature>
<dbReference type="GO" id="GO:0000445">
    <property type="term" value="C:THO complex part of transcription export complex"/>
    <property type="evidence" value="ECO:0007669"/>
    <property type="project" value="TreeGrafter"/>
</dbReference>
<dbReference type="InterPro" id="IPR019163">
    <property type="entry name" value="THO_Thoc5"/>
</dbReference>
<sequence>MTSEPSTADLKQFKDAIEFYEKEEAIAANYTSDFIRESANALLADYLEALKKHDNPEVPFTKDEIYHLQAIVVKLRGLNRRSNLRTKLAVDKAEVRKKELEKKYLALQNVEVEIDHLQRAIDDLKTIESTELSLVTPEEYAVAKNIPFEEVAAMTEHKRETELLNLELELRKGYVTEIEQKRIELAAAEKALDERQRKLDNIVPTIQQVRKIMTPALQVLDLHTVTPPHLDRAARARHLPSQLSCLYVNVIVYNKINEGKPLRFTCNGSIDEVEAFEAAHKAKLDQKPLKNRNGDNSDDEDDEAEAMEVDAPDSSRAESTKNEELVDHFKSKQKLFAPHPISFMMELPRSHAHKTNLSFYYLPDLDVVVVKAALNVKATHEPFLNAETILDEIYPGDKGTFDSPIASTLLSLAGVKLSEIQLTHGRPYKFAQQLCLVGNEDENESTRGDRFRYFLRTILKIDERIKTREVLDATYNNALNAKYLDSLPEALQKHVPKREAFKLTDFTAIDTDKILDFDGFSTRQKIIVEQLQRVGQLDSGFNFVANVADSSNDSIRVHALFHVPCGYPDTEASSMVLLIPADASKEKQAFLTGLDFLELYLNTEVPKQVAASPQHMFALQLAILPSRVDVVSDISERDTTEGYAPSNFFFNFHMSRLNDPIFDFIPSRNAYGRDAV</sequence>
<proteinExistence type="inferred from homology"/>
<dbReference type="PANTHER" id="PTHR13375">
    <property type="entry name" value="FMS INTERACTING PROTEIN"/>
    <property type="match status" value="1"/>
</dbReference>
<keyword evidence="3" id="KW-0539">Nucleus</keyword>
<evidence type="ECO:0000256" key="1">
    <source>
        <dbReference type="ARBA" id="ARBA00004123"/>
    </source>
</evidence>
<evidence type="ECO:0000256" key="5">
    <source>
        <dbReference type="SAM" id="MobiDB-lite"/>
    </source>
</evidence>
<dbReference type="PANTHER" id="PTHR13375:SF3">
    <property type="entry name" value="THO COMPLEX SUBUNIT 5 HOMOLOG"/>
    <property type="match status" value="1"/>
</dbReference>
<keyword evidence="6" id="KW-1185">Reference proteome</keyword>
<feature type="coiled-coil region" evidence="4">
    <location>
        <begin position="83"/>
        <end position="127"/>
    </location>
</feature>
<evidence type="ECO:0000256" key="3">
    <source>
        <dbReference type="ARBA" id="ARBA00023242"/>
    </source>
</evidence>
<dbReference type="GO" id="GO:0006406">
    <property type="term" value="P:mRNA export from nucleus"/>
    <property type="evidence" value="ECO:0007669"/>
    <property type="project" value="TreeGrafter"/>
</dbReference>
<accession>A0A7E4ZVS7</accession>
<evidence type="ECO:0000256" key="4">
    <source>
        <dbReference type="SAM" id="Coils"/>
    </source>
</evidence>
<organism evidence="6 7">
    <name type="scientific">Panagrellus redivivus</name>
    <name type="common">Microworm</name>
    <dbReference type="NCBI Taxonomy" id="6233"/>
    <lineage>
        <taxon>Eukaryota</taxon>
        <taxon>Metazoa</taxon>
        <taxon>Ecdysozoa</taxon>
        <taxon>Nematoda</taxon>
        <taxon>Chromadorea</taxon>
        <taxon>Rhabditida</taxon>
        <taxon>Tylenchina</taxon>
        <taxon>Panagrolaimomorpha</taxon>
        <taxon>Panagrolaimoidea</taxon>
        <taxon>Panagrolaimidae</taxon>
        <taxon>Panagrellus</taxon>
    </lineage>
</organism>
<dbReference type="GO" id="GO:0003729">
    <property type="term" value="F:mRNA binding"/>
    <property type="evidence" value="ECO:0007669"/>
    <property type="project" value="TreeGrafter"/>
</dbReference>
<feature type="compositionally biased region" description="Acidic residues" evidence="5">
    <location>
        <begin position="296"/>
        <end position="311"/>
    </location>
</feature>
<evidence type="ECO:0000313" key="7">
    <source>
        <dbReference type="WBParaSite" id="Pan_g20253.t1"/>
    </source>
</evidence>
<dbReference type="WBParaSite" id="Pan_g20253.t1">
    <property type="protein sequence ID" value="Pan_g20253.t1"/>
    <property type="gene ID" value="Pan_g20253"/>
</dbReference>
<dbReference type="Proteomes" id="UP000492821">
    <property type="component" value="Unassembled WGS sequence"/>
</dbReference>
<feature type="compositionally biased region" description="Basic and acidic residues" evidence="5">
    <location>
        <begin position="286"/>
        <end position="295"/>
    </location>
</feature>
<keyword evidence="4" id="KW-0175">Coiled coil</keyword>